<proteinExistence type="predicted"/>
<organism evidence="1 2">
    <name type="scientific">Racocetra persica</name>
    <dbReference type="NCBI Taxonomy" id="160502"/>
    <lineage>
        <taxon>Eukaryota</taxon>
        <taxon>Fungi</taxon>
        <taxon>Fungi incertae sedis</taxon>
        <taxon>Mucoromycota</taxon>
        <taxon>Glomeromycotina</taxon>
        <taxon>Glomeromycetes</taxon>
        <taxon>Diversisporales</taxon>
        <taxon>Gigasporaceae</taxon>
        <taxon>Racocetra</taxon>
    </lineage>
</organism>
<sequence>SNSESIENFVANYEGYTIMKDWDEIKIRLVVGLYVAGPLCNWIRDIGFPTKYRERINQRYSKTYEEAKDWVIKIEKYEKSDEFNLKKANIIGKKSTYQIDPDVDDLANTFSKLKICRVSQTSQSEKGAKRISKFESTTNELTKLVKDIANNKSQPNPN</sequence>
<feature type="non-terminal residue" evidence="1">
    <location>
        <position position="1"/>
    </location>
</feature>
<protein>
    <submittedName>
        <fullName evidence="1">13961_t:CDS:1</fullName>
    </submittedName>
</protein>
<evidence type="ECO:0000313" key="2">
    <source>
        <dbReference type="Proteomes" id="UP000789920"/>
    </source>
</evidence>
<name>A0ACA9PJ89_9GLOM</name>
<dbReference type="Proteomes" id="UP000789920">
    <property type="component" value="Unassembled WGS sequence"/>
</dbReference>
<keyword evidence="2" id="KW-1185">Reference proteome</keyword>
<reference evidence="1" key="1">
    <citation type="submission" date="2021-06" db="EMBL/GenBank/DDBJ databases">
        <authorList>
            <person name="Kallberg Y."/>
            <person name="Tangrot J."/>
            <person name="Rosling A."/>
        </authorList>
    </citation>
    <scope>NUCLEOTIDE SEQUENCE</scope>
    <source>
        <strain evidence="1">MA461A</strain>
    </source>
</reference>
<evidence type="ECO:0000313" key="1">
    <source>
        <dbReference type="EMBL" id="CAG8710903.1"/>
    </source>
</evidence>
<accession>A0ACA9PJ89</accession>
<gene>
    <name evidence="1" type="ORF">RPERSI_LOCUS10530</name>
</gene>
<comment type="caution">
    <text evidence="1">The sequence shown here is derived from an EMBL/GenBank/DDBJ whole genome shotgun (WGS) entry which is preliminary data.</text>
</comment>
<dbReference type="EMBL" id="CAJVQC010020934">
    <property type="protein sequence ID" value="CAG8710903.1"/>
    <property type="molecule type" value="Genomic_DNA"/>
</dbReference>